<proteinExistence type="predicted"/>
<reference evidence="2 3" key="1">
    <citation type="submission" date="2019-06" db="EMBL/GenBank/DDBJ databases">
        <title>Genome Sequence of the Brown Rot Fungal Pathogen Monilinia laxa.</title>
        <authorList>
            <person name="De Miccolis Angelini R.M."/>
            <person name="Landi L."/>
            <person name="Abate D."/>
            <person name="Pollastro S."/>
            <person name="Romanazzi G."/>
            <person name="Faretra F."/>
        </authorList>
    </citation>
    <scope>NUCLEOTIDE SEQUENCE [LARGE SCALE GENOMIC DNA]</scope>
    <source>
        <strain evidence="2 3">Mlax316</strain>
    </source>
</reference>
<dbReference type="Proteomes" id="UP000326757">
    <property type="component" value="Unassembled WGS sequence"/>
</dbReference>
<feature type="region of interest" description="Disordered" evidence="1">
    <location>
        <begin position="1"/>
        <end position="23"/>
    </location>
</feature>
<organism evidence="2 3">
    <name type="scientific">Monilinia laxa</name>
    <name type="common">Brown rot fungus</name>
    <name type="synonym">Sclerotinia laxa</name>
    <dbReference type="NCBI Taxonomy" id="61186"/>
    <lineage>
        <taxon>Eukaryota</taxon>
        <taxon>Fungi</taxon>
        <taxon>Dikarya</taxon>
        <taxon>Ascomycota</taxon>
        <taxon>Pezizomycotina</taxon>
        <taxon>Leotiomycetes</taxon>
        <taxon>Helotiales</taxon>
        <taxon>Sclerotiniaceae</taxon>
        <taxon>Monilinia</taxon>
    </lineage>
</organism>
<protein>
    <submittedName>
        <fullName evidence="2">Uncharacterized protein</fullName>
    </submittedName>
</protein>
<dbReference type="EMBL" id="VIGI01000011">
    <property type="protein sequence ID" value="KAB8294277.1"/>
    <property type="molecule type" value="Genomic_DNA"/>
</dbReference>
<evidence type="ECO:0000256" key="1">
    <source>
        <dbReference type="SAM" id="MobiDB-lite"/>
    </source>
</evidence>
<evidence type="ECO:0000313" key="2">
    <source>
        <dbReference type="EMBL" id="KAB8294277.1"/>
    </source>
</evidence>
<evidence type="ECO:0000313" key="3">
    <source>
        <dbReference type="Proteomes" id="UP000326757"/>
    </source>
</evidence>
<sequence>MSIIHPAINPCPHTQPSKTAPPENIPRTSLLLLILIPHQYPHTPHRPLSPSPDYHSDVSIFGPYKLVTVNKVPARAKILIGRVVEDVKEDYTIEYVKNAERLEDVKAMVEEQQPDVLFVASMWTTEEANEIQSIAKSTKPGIKTMAIPHGLQVEKGPDAVVEFLKKQWPGLVDN</sequence>
<gene>
    <name evidence="2" type="ORF">EYC80_009703</name>
</gene>
<accession>A0A5N6JYW1</accession>
<dbReference type="AlphaFoldDB" id="A0A5N6JYW1"/>
<keyword evidence="3" id="KW-1185">Reference proteome</keyword>
<dbReference type="OrthoDB" id="2772415at2759"/>
<name>A0A5N6JYW1_MONLA</name>
<comment type="caution">
    <text evidence="2">The sequence shown here is derived from an EMBL/GenBank/DDBJ whole genome shotgun (WGS) entry which is preliminary data.</text>
</comment>